<feature type="compositionally biased region" description="Low complexity" evidence="1">
    <location>
        <begin position="104"/>
        <end position="118"/>
    </location>
</feature>
<comment type="caution">
    <text evidence="3">The sequence shown here is derived from an EMBL/GenBank/DDBJ whole genome shotgun (WGS) entry which is preliminary data.</text>
</comment>
<feature type="domain" description="Bacteriophage T5 Orf172 DNA-binding" evidence="2">
    <location>
        <begin position="546"/>
        <end position="637"/>
    </location>
</feature>
<feature type="region of interest" description="Disordered" evidence="1">
    <location>
        <begin position="215"/>
        <end position="244"/>
    </location>
</feature>
<dbReference type="Pfam" id="PF10544">
    <property type="entry name" value="T5orf172"/>
    <property type="match status" value="1"/>
</dbReference>
<gene>
    <name evidence="3" type="ORF">AZE42_10076</name>
</gene>
<accession>A0A1J8QLY8</accession>
<dbReference type="Proteomes" id="UP000183567">
    <property type="component" value="Unassembled WGS sequence"/>
</dbReference>
<evidence type="ECO:0000256" key="1">
    <source>
        <dbReference type="SAM" id="MobiDB-lite"/>
    </source>
</evidence>
<dbReference type="PANTHER" id="PTHR28094:SF1">
    <property type="entry name" value="MEIOTICALLY UP-REGULATED GENE 113 PROTEIN"/>
    <property type="match status" value="1"/>
</dbReference>
<dbReference type="EMBL" id="LVVM01005482">
    <property type="protein sequence ID" value="OJA10426.1"/>
    <property type="molecule type" value="Genomic_DNA"/>
</dbReference>
<sequence>MATSRQQGGCRINFSNDDDHNDSDAAIIQQTATGDVYSTPPRRIAHFGLLTPLASPDSQLQLRSFDFRCTLAPHAPPPLHDIPKDTKPFTFAPKPSKYSNKESTTITTLPPLTGLLTPDSPPRNLRRIRSEVKSESSPSPDTASNVAELLGSPCHKQSTNLLQNELAVNIEPEDVLRAGRREQQCDGITNEKKCRISVYHPDRYCIFHVDQDTGSKSFEESSEGSSITSPHPAGLPTPDSTPPLDSRLICWETEVKSESGPSPEAISSVVEIAETSSQTADLLHNTLTVITKVKIPAQSQPNGPTITLPLVSIYQQEISPKTSRAHRDGNYNAVAKSRRKNDNAEFWSISQSVIVDTMKMTKVKSESSPSPETRSNVAEIAETSWKASKLPRNKLTLIIEDTGSSVSTSSANGKGPQCQSTGTAEDSTTEPNVQCCENRCKQAAKLPARYCEKHIPASYEIPFTPFISTTPSDWASIPGQLTNYSSNSASVVRQINEEGCTVHRRGGYKSVRFRDYIPQYLQADTQQKLRDAISKKDLNVKDIMPGYVYALKVTDPEHEGKLAFKVGYSGNVRNRYNEWKDDCSYITGFRGWWPGSIDPLADHDESLIEELIASNQQGNAGPMAGQLERLVHIELADLATYAPYLHPGFPDITYRDVLPQSMAERKPCMGCKRKRKEHREIFTFRRVEEGDLFGKEWDKIVAPVIEKWGQFLKTYFAEKI</sequence>
<dbReference type="STRING" id="180088.A0A1J8QLY8"/>
<evidence type="ECO:0000313" key="3">
    <source>
        <dbReference type="EMBL" id="OJA10426.1"/>
    </source>
</evidence>
<dbReference type="OrthoDB" id="2417614at2759"/>
<dbReference type="AlphaFoldDB" id="A0A1J8QLY8"/>
<evidence type="ECO:0000313" key="4">
    <source>
        <dbReference type="Proteomes" id="UP000183567"/>
    </source>
</evidence>
<dbReference type="PANTHER" id="PTHR28094">
    <property type="entry name" value="MEIOTICALLY UP-REGULATED GENE 113 PROTEIN"/>
    <property type="match status" value="1"/>
</dbReference>
<reference evidence="3 4" key="1">
    <citation type="submission" date="2016-03" db="EMBL/GenBank/DDBJ databases">
        <title>Comparative genomics of the ectomycorrhizal sister species Rhizopogon vinicolor and Rhizopogon vesiculosus (Basidiomycota: Boletales) reveals a divergence of the mating type B locus.</title>
        <authorList>
            <person name="Mujic A.B."/>
            <person name="Kuo A."/>
            <person name="Tritt A."/>
            <person name="Lipzen A."/>
            <person name="Chen C."/>
            <person name="Johnson J."/>
            <person name="Sharma A."/>
            <person name="Barry K."/>
            <person name="Grigoriev I.V."/>
            <person name="Spatafora J.W."/>
        </authorList>
    </citation>
    <scope>NUCLEOTIDE SEQUENCE [LARGE SCALE GENOMIC DNA]</scope>
    <source>
        <strain evidence="3 4">AM-OR11-056</strain>
    </source>
</reference>
<feature type="region of interest" description="Disordered" evidence="1">
    <location>
        <begin position="1"/>
        <end position="22"/>
    </location>
</feature>
<evidence type="ECO:0000259" key="2">
    <source>
        <dbReference type="Pfam" id="PF10544"/>
    </source>
</evidence>
<dbReference type="InterPro" id="IPR053006">
    <property type="entry name" value="Meiosis_regulatory"/>
</dbReference>
<feature type="region of interest" description="Disordered" evidence="1">
    <location>
        <begin position="404"/>
        <end position="432"/>
    </location>
</feature>
<proteinExistence type="predicted"/>
<dbReference type="InterPro" id="IPR018306">
    <property type="entry name" value="Phage_T5_Orf172_DNA-bd"/>
</dbReference>
<keyword evidence="4" id="KW-1185">Reference proteome</keyword>
<feature type="region of interest" description="Disordered" evidence="1">
    <location>
        <begin position="74"/>
        <end position="124"/>
    </location>
</feature>
<protein>
    <recommendedName>
        <fullName evidence="2">Bacteriophage T5 Orf172 DNA-binding domain-containing protein</fullName>
    </recommendedName>
</protein>
<name>A0A1J8QLY8_9AGAM</name>
<organism evidence="3 4">
    <name type="scientific">Rhizopogon vesiculosus</name>
    <dbReference type="NCBI Taxonomy" id="180088"/>
    <lineage>
        <taxon>Eukaryota</taxon>
        <taxon>Fungi</taxon>
        <taxon>Dikarya</taxon>
        <taxon>Basidiomycota</taxon>
        <taxon>Agaricomycotina</taxon>
        <taxon>Agaricomycetes</taxon>
        <taxon>Agaricomycetidae</taxon>
        <taxon>Boletales</taxon>
        <taxon>Suillineae</taxon>
        <taxon>Rhizopogonaceae</taxon>
        <taxon>Rhizopogon</taxon>
    </lineage>
</organism>